<feature type="transmembrane region" description="Helical" evidence="1">
    <location>
        <begin position="118"/>
        <end position="136"/>
    </location>
</feature>
<evidence type="ECO:0000313" key="2">
    <source>
        <dbReference type="EMBL" id="SHN14445.1"/>
    </source>
</evidence>
<dbReference type="STRING" id="134849.SAMN05443668_103188"/>
<dbReference type="EMBL" id="FRCS01000003">
    <property type="protein sequence ID" value="SHN14445.1"/>
    <property type="molecule type" value="Genomic_DNA"/>
</dbReference>
<reference evidence="2 3" key="1">
    <citation type="submission" date="2016-11" db="EMBL/GenBank/DDBJ databases">
        <authorList>
            <person name="Jaros S."/>
            <person name="Januszkiewicz K."/>
            <person name="Wedrychowicz H."/>
        </authorList>
    </citation>
    <scope>NUCLEOTIDE SEQUENCE [LARGE SCALE GENOMIC DNA]</scope>
    <source>
        <strain evidence="2 3">DSM 46144</strain>
    </source>
</reference>
<evidence type="ECO:0000256" key="1">
    <source>
        <dbReference type="SAM" id="Phobius"/>
    </source>
</evidence>
<keyword evidence="1" id="KW-0472">Membrane</keyword>
<protein>
    <submittedName>
        <fullName evidence="2">Uncharacterized protein</fullName>
    </submittedName>
</protein>
<feature type="transmembrane region" description="Helical" evidence="1">
    <location>
        <begin position="6"/>
        <end position="26"/>
    </location>
</feature>
<feature type="transmembrane region" description="Helical" evidence="1">
    <location>
        <begin position="38"/>
        <end position="59"/>
    </location>
</feature>
<dbReference type="AlphaFoldDB" id="A0A1M7PC52"/>
<accession>A0A1M7PC52</accession>
<dbReference type="Proteomes" id="UP000184440">
    <property type="component" value="Unassembled WGS sequence"/>
</dbReference>
<feature type="transmembrane region" description="Helical" evidence="1">
    <location>
        <begin position="71"/>
        <end position="91"/>
    </location>
</feature>
<keyword evidence="1" id="KW-1133">Transmembrane helix</keyword>
<evidence type="ECO:0000313" key="3">
    <source>
        <dbReference type="Proteomes" id="UP000184440"/>
    </source>
</evidence>
<gene>
    <name evidence="2" type="ORF">SAMN05443668_103188</name>
</gene>
<keyword evidence="1" id="KW-0812">Transmembrane</keyword>
<keyword evidence="3" id="KW-1185">Reference proteome</keyword>
<organism evidence="2 3">
    <name type="scientific">Cryptosporangium aurantiacum</name>
    <dbReference type="NCBI Taxonomy" id="134849"/>
    <lineage>
        <taxon>Bacteria</taxon>
        <taxon>Bacillati</taxon>
        <taxon>Actinomycetota</taxon>
        <taxon>Actinomycetes</taxon>
        <taxon>Cryptosporangiales</taxon>
        <taxon>Cryptosporangiaceae</taxon>
        <taxon>Cryptosporangium</taxon>
    </lineage>
</organism>
<dbReference type="RefSeq" id="WP_073255784.1">
    <property type="nucleotide sequence ID" value="NZ_FRCS01000003.1"/>
</dbReference>
<sequence length="139" mass="14950">MTWIAWLALVVAQLVVVWVALFLLFRDLPNSLFLSEKLICLVLGLGLLAVDGAVLFGFAGPGWPVPARYSLVLLGLAAAAWLLNDAVYLSVKGPDVPHAMGVAVYPGYDVRARHRRRIAVRLGGLVVAAMAVFWLLSAA</sequence>
<name>A0A1M7PC52_9ACTN</name>
<proteinExistence type="predicted"/>